<gene>
    <name evidence="9" type="ORF">ABOD76_07680</name>
</gene>
<keyword evidence="2 7" id="KW-0813">Transport</keyword>
<evidence type="ECO:0000256" key="7">
    <source>
        <dbReference type="RuleBase" id="RU363032"/>
    </source>
</evidence>
<dbReference type="GO" id="GO:0055085">
    <property type="term" value="P:transmembrane transport"/>
    <property type="evidence" value="ECO:0007669"/>
    <property type="project" value="InterPro"/>
</dbReference>
<dbReference type="CDD" id="cd06261">
    <property type="entry name" value="TM_PBP2"/>
    <property type="match status" value="1"/>
</dbReference>
<keyword evidence="4 7" id="KW-0812">Transmembrane</keyword>
<dbReference type="PROSITE" id="PS50928">
    <property type="entry name" value="ABC_TM1"/>
    <property type="match status" value="1"/>
</dbReference>
<dbReference type="AlphaFoldDB" id="A0AAU7UDN7"/>
<evidence type="ECO:0000256" key="4">
    <source>
        <dbReference type="ARBA" id="ARBA00022692"/>
    </source>
</evidence>
<feature type="transmembrane region" description="Helical" evidence="7">
    <location>
        <begin position="117"/>
        <end position="137"/>
    </location>
</feature>
<name>A0AAU7UDN7_9DEIO</name>
<evidence type="ECO:0000313" key="9">
    <source>
        <dbReference type="EMBL" id="XBV86174.1"/>
    </source>
</evidence>
<evidence type="ECO:0000256" key="5">
    <source>
        <dbReference type="ARBA" id="ARBA00022989"/>
    </source>
</evidence>
<evidence type="ECO:0000256" key="3">
    <source>
        <dbReference type="ARBA" id="ARBA00022475"/>
    </source>
</evidence>
<sequence length="297" mass="32577">MTALQRPAQRHGPRRASTVWGPVFFLLLPFLAVYLLFFVWPALQTLWLSFTTSGLTETGPWTGLSNFRTLIGDASFWSALGHTVFFAVLTVIPLTAIGMLMAILTRSGGRLRRVAQAVFFIPYVLPVSVATLIWQWVLNPNLGVVNAATGSQIAWFSDPTLAMPAVAAVTVWWTIGFNMLLFLAGLQNIPQETYEAAALDGAQGGQVFRYITWPALWPTTALVLTLQLVGSFKIFSQVYLLTGGGPFDSTRVVLEYMYDTAFTNTDAGYASAIAVAFFVVILLLTLLQNTLLNRGRA</sequence>
<dbReference type="RefSeq" id="WP_350244228.1">
    <property type="nucleotide sequence ID" value="NZ_CP158299.1"/>
</dbReference>
<dbReference type="InterPro" id="IPR051393">
    <property type="entry name" value="ABC_transporter_permease"/>
</dbReference>
<accession>A0AAU7UDN7</accession>
<dbReference type="GO" id="GO:0005886">
    <property type="term" value="C:plasma membrane"/>
    <property type="evidence" value="ECO:0007669"/>
    <property type="project" value="UniProtKB-SubCell"/>
</dbReference>
<feature type="transmembrane region" description="Helical" evidence="7">
    <location>
        <begin position="165"/>
        <end position="186"/>
    </location>
</feature>
<dbReference type="PANTHER" id="PTHR30193">
    <property type="entry name" value="ABC TRANSPORTER PERMEASE PROTEIN"/>
    <property type="match status" value="1"/>
</dbReference>
<keyword evidence="3" id="KW-1003">Cell membrane</keyword>
<dbReference type="Pfam" id="PF00528">
    <property type="entry name" value="BPD_transp_1"/>
    <property type="match status" value="1"/>
</dbReference>
<organism evidence="9">
    <name type="scientific">Deinococcus sonorensis KR-87</name>
    <dbReference type="NCBI Taxonomy" id="694439"/>
    <lineage>
        <taxon>Bacteria</taxon>
        <taxon>Thermotogati</taxon>
        <taxon>Deinococcota</taxon>
        <taxon>Deinococci</taxon>
        <taxon>Deinococcales</taxon>
        <taxon>Deinococcaceae</taxon>
        <taxon>Deinococcus</taxon>
    </lineage>
</organism>
<feature type="transmembrane region" description="Helical" evidence="7">
    <location>
        <begin position="267"/>
        <end position="287"/>
    </location>
</feature>
<evidence type="ECO:0000256" key="1">
    <source>
        <dbReference type="ARBA" id="ARBA00004651"/>
    </source>
</evidence>
<comment type="subcellular location">
    <subcellularLocation>
        <location evidence="1 7">Cell membrane</location>
        <topology evidence="1 7">Multi-pass membrane protein</topology>
    </subcellularLocation>
</comment>
<reference evidence="9" key="1">
    <citation type="submission" date="2024-06" db="EMBL/GenBank/DDBJ databases">
        <title>Draft Genome Sequence of Deinococcus sonorensis Type Strain KR-87, a Biofilm Producing Representative of the Genus Deinococcus.</title>
        <authorList>
            <person name="Boren L.S."/>
            <person name="Grosso R.A."/>
            <person name="Hugenberg-Cox A.N."/>
            <person name="Hill J.T.E."/>
            <person name="Albert C.M."/>
            <person name="Tuohy J.M."/>
        </authorList>
    </citation>
    <scope>NUCLEOTIDE SEQUENCE</scope>
    <source>
        <strain evidence="9">KR-87</strain>
    </source>
</reference>
<evidence type="ECO:0000259" key="8">
    <source>
        <dbReference type="PROSITE" id="PS50928"/>
    </source>
</evidence>
<protein>
    <submittedName>
        <fullName evidence="9">Sugar ABC transporter permease</fullName>
    </submittedName>
</protein>
<comment type="similarity">
    <text evidence="7">Belongs to the binding-protein-dependent transport system permease family.</text>
</comment>
<feature type="transmembrane region" description="Helical" evidence="7">
    <location>
        <begin position="84"/>
        <end position="105"/>
    </location>
</feature>
<keyword evidence="6 7" id="KW-0472">Membrane</keyword>
<dbReference type="KEGG" id="dsc:ABOD76_07680"/>
<proteinExistence type="inferred from homology"/>
<feature type="transmembrane region" description="Helical" evidence="7">
    <location>
        <begin position="20"/>
        <end position="43"/>
    </location>
</feature>
<dbReference type="InterPro" id="IPR000515">
    <property type="entry name" value="MetI-like"/>
</dbReference>
<dbReference type="EMBL" id="CP158299">
    <property type="protein sequence ID" value="XBV86174.1"/>
    <property type="molecule type" value="Genomic_DNA"/>
</dbReference>
<evidence type="ECO:0000256" key="2">
    <source>
        <dbReference type="ARBA" id="ARBA00022448"/>
    </source>
</evidence>
<feature type="transmembrane region" description="Helical" evidence="7">
    <location>
        <begin position="207"/>
        <end position="229"/>
    </location>
</feature>
<feature type="domain" description="ABC transmembrane type-1" evidence="8">
    <location>
        <begin position="80"/>
        <end position="288"/>
    </location>
</feature>
<dbReference type="PANTHER" id="PTHR30193:SF41">
    <property type="entry name" value="DIACETYLCHITOBIOSE UPTAKE SYSTEM PERMEASE PROTEIN NGCF"/>
    <property type="match status" value="1"/>
</dbReference>
<dbReference type="Gene3D" id="1.10.3720.10">
    <property type="entry name" value="MetI-like"/>
    <property type="match status" value="1"/>
</dbReference>
<dbReference type="SUPFAM" id="SSF161098">
    <property type="entry name" value="MetI-like"/>
    <property type="match status" value="1"/>
</dbReference>
<keyword evidence="5 7" id="KW-1133">Transmembrane helix</keyword>
<dbReference type="InterPro" id="IPR035906">
    <property type="entry name" value="MetI-like_sf"/>
</dbReference>
<evidence type="ECO:0000256" key="6">
    <source>
        <dbReference type="ARBA" id="ARBA00023136"/>
    </source>
</evidence>